<dbReference type="GO" id="GO:0006729">
    <property type="term" value="P:tetrahydrobiopterin biosynthetic process"/>
    <property type="evidence" value="ECO:0007669"/>
    <property type="project" value="InterPro"/>
</dbReference>
<dbReference type="InterPro" id="IPR001533">
    <property type="entry name" value="Pterin_deHydtase"/>
</dbReference>
<dbReference type="PANTHER" id="PTHR12599:SF0">
    <property type="entry name" value="PTERIN-4-ALPHA-CARBINOLAMINE DEHYDRATASE"/>
    <property type="match status" value="1"/>
</dbReference>
<evidence type="ECO:0000313" key="7">
    <source>
        <dbReference type="Proteomes" id="UP000799438"/>
    </source>
</evidence>
<dbReference type="OrthoDB" id="277398at2759"/>
<gene>
    <name evidence="6" type="ORF">K452DRAFT_292840</name>
</gene>
<dbReference type="GeneID" id="54298952"/>
<name>A0A6A6AZL7_9PEZI</name>
<dbReference type="Pfam" id="PF01329">
    <property type="entry name" value="Pterin_4a"/>
    <property type="match status" value="1"/>
</dbReference>
<organism evidence="6 7">
    <name type="scientific">Aplosporella prunicola CBS 121167</name>
    <dbReference type="NCBI Taxonomy" id="1176127"/>
    <lineage>
        <taxon>Eukaryota</taxon>
        <taxon>Fungi</taxon>
        <taxon>Dikarya</taxon>
        <taxon>Ascomycota</taxon>
        <taxon>Pezizomycotina</taxon>
        <taxon>Dothideomycetes</taxon>
        <taxon>Dothideomycetes incertae sedis</taxon>
        <taxon>Botryosphaeriales</taxon>
        <taxon>Aplosporellaceae</taxon>
        <taxon>Aplosporella</taxon>
    </lineage>
</organism>
<evidence type="ECO:0000256" key="2">
    <source>
        <dbReference type="ARBA" id="ARBA00006472"/>
    </source>
</evidence>
<dbReference type="AlphaFoldDB" id="A0A6A6AZL7"/>
<dbReference type="Gene3D" id="3.30.1360.20">
    <property type="entry name" value="Transcriptional coactivator/pterin dehydratase"/>
    <property type="match status" value="1"/>
</dbReference>
<evidence type="ECO:0000256" key="3">
    <source>
        <dbReference type="ARBA" id="ARBA00013252"/>
    </source>
</evidence>
<protein>
    <recommendedName>
        <fullName evidence="3">4a-hydroxytetrahydrobiopterin dehydratase</fullName>
        <ecNumber evidence="3">4.2.1.96</ecNumber>
    </recommendedName>
    <alternativeName>
        <fullName evidence="5">4-alpha-hydroxy-tetrahydropterin dehydratase</fullName>
    </alternativeName>
</protein>
<dbReference type="InterPro" id="IPR036428">
    <property type="entry name" value="PCD_sf"/>
</dbReference>
<evidence type="ECO:0000256" key="1">
    <source>
        <dbReference type="ARBA" id="ARBA00001554"/>
    </source>
</evidence>
<comment type="similarity">
    <text evidence="2">Belongs to the pterin-4-alpha-carbinolamine dehydratase family.</text>
</comment>
<comment type="catalytic activity">
    <reaction evidence="1">
        <text>(4aS,6R)-4a-hydroxy-L-erythro-5,6,7,8-tetrahydrobiopterin = (6R)-L-erythro-6,7-dihydrobiopterin + H2O</text>
        <dbReference type="Rhea" id="RHEA:11920"/>
        <dbReference type="ChEBI" id="CHEBI:15377"/>
        <dbReference type="ChEBI" id="CHEBI:15642"/>
        <dbReference type="ChEBI" id="CHEBI:43120"/>
        <dbReference type="EC" id="4.2.1.96"/>
    </reaction>
</comment>
<dbReference type="EC" id="4.2.1.96" evidence="3"/>
<dbReference type="CDD" id="cd00488">
    <property type="entry name" value="PCD_DCoH"/>
    <property type="match status" value="1"/>
</dbReference>
<keyword evidence="7" id="KW-1185">Reference proteome</keyword>
<dbReference type="EMBL" id="ML995544">
    <property type="protein sequence ID" value="KAF2135911.1"/>
    <property type="molecule type" value="Genomic_DNA"/>
</dbReference>
<dbReference type="Proteomes" id="UP000799438">
    <property type="component" value="Unassembled WGS sequence"/>
</dbReference>
<dbReference type="PANTHER" id="PTHR12599">
    <property type="entry name" value="PTERIN-4-ALPHA-CARBINOLAMINE DEHYDRATASE"/>
    <property type="match status" value="1"/>
</dbReference>
<evidence type="ECO:0000256" key="5">
    <source>
        <dbReference type="ARBA" id="ARBA00030497"/>
    </source>
</evidence>
<dbReference type="SUPFAM" id="SSF55248">
    <property type="entry name" value="PCD-like"/>
    <property type="match status" value="1"/>
</dbReference>
<proteinExistence type="inferred from homology"/>
<dbReference type="RefSeq" id="XP_033391629.1">
    <property type="nucleotide sequence ID" value="XM_033541456.1"/>
</dbReference>
<accession>A0A6A6AZL7</accession>
<reference evidence="6" key="1">
    <citation type="journal article" date="2020" name="Stud. Mycol.">
        <title>101 Dothideomycetes genomes: a test case for predicting lifestyles and emergence of pathogens.</title>
        <authorList>
            <person name="Haridas S."/>
            <person name="Albert R."/>
            <person name="Binder M."/>
            <person name="Bloem J."/>
            <person name="Labutti K."/>
            <person name="Salamov A."/>
            <person name="Andreopoulos B."/>
            <person name="Baker S."/>
            <person name="Barry K."/>
            <person name="Bills G."/>
            <person name="Bluhm B."/>
            <person name="Cannon C."/>
            <person name="Castanera R."/>
            <person name="Culley D."/>
            <person name="Daum C."/>
            <person name="Ezra D."/>
            <person name="Gonzalez J."/>
            <person name="Henrissat B."/>
            <person name="Kuo A."/>
            <person name="Liang C."/>
            <person name="Lipzen A."/>
            <person name="Lutzoni F."/>
            <person name="Magnuson J."/>
            <person name="Mondo S."/>
            <person name="Nolan M."/>
            <person name="Ohm R."/>
            <person name="Pangilinan J."/>
            <person name="Park H.-J."/>
            <person name="Ramirez L."/>
            <person name="Alfaro M."/>
            <person name="Sun H."/>
            <person name="Tritt A."/>
            <person name="Yoshinaga Y."/>
            <person name="Zwiers L.-H."/>
            <person name="Turgeon B."/>
            <person name="Goodwin S."/>
            <person name="Spatafora J."/>
            <person name="Crous P."/>
            <person name="Grigoriev I."/>
        </authorList>
    </citation>
    <scope>NUCLEOTIDE SEQUENCE</scope>
    <source>
        <strain evidence="6">CBS 121167</strain>
    </source>
</reference>
<evidence type="ECO:0000313" key="6">
    <source>
        <dbReference type="EMBL" id="KAF2135911.1"/>
    </source>
</evidence>
<dbReference type="GO" id="GO:0008124">
    <property type="term" value="F:4-alpha-hydroxytetrahydrobiopterin dehydratase activity"/>
    <property type="evidence" value="ECO:0007669"/>
    <property type="project" value="UniProtKB-EC"/>
</dbReference>
<keyword evidence="4" id="KW-0456">Lyase</keyword>
<sequence>MILTRAHCLRTARGAISPIRASPAISSTARALLQRGYASDSSAPSFDDVNFSKKTDTEIAKQKLYSLTKDGQWKLLPAKNGIDRSYYFQDYKGAWRFMNSVAAEAITRNHHPEWSNFCNHVYVRWTTHRPAGLSMEDLDLALVCEKLAAEHEFAPVAQLGIQPEVMRAFRDSSFECHSGVSFKKIWTRVGRFADDAIAHDAYRLWSNVYNKLYVSTQTWREGDPPVRAFVYDDKMGFEVLKDLADKAAGLK</sequence>
<evidence type="ECO:0000256" key="4">
    <source>
        <dbReference type="ARBA" id="ARBA00023239"/>
    </source>
</evidence>